<protein>
    <submittedName>
        <fullName evidence="1">Uncharacterized protein</fullName>
    </submittedName>
</protein>
<proteinExistence type="predicted"/>
<accession>A0A8J2NYA2</accession>
<reference evidence="1" key="1">
    <citation type="submission" date="2021-06" db="EMBL/GenBank/DDBJ databases">
        <authorList>
            <person name="Hodson N. C."/>
            <person name="Mongue J. A."/>
            <person name="Jaron S. K."/>
        </authorList>
    </citation>
    <scope>NUCLEOTIDE SEQUENCE</scope>
</reference>
<organism evidence="1 2">
    <name type="scientific">Allacma fusca</name>
    <dbReference type="NCBI Taxonomy" id="39272"/>
    <lineage>
        <taxon>Eukaryota</taxon>
        <taxon>Metazoa</taxon>
        <taxon>Ecdysozoa</taxon>
        <taxon>Arthropoda</taxon>
        <taxon>Hexapoda</taxon>
        <taxon>Collembola</taxon>
        <taxon>Symphypleona</taxon>
        <taxon>Sminthuridae</taxon>
        <taxon>Allacma</taxon>
    </lineage>
</organism>
<dbReference type="EMBL" id="CAJVCH010057927">
    <property type="protein sequence ID" value="CAG7719010.1"/>
    <property type="molecule type" value="Genomic_DNA"/>
</dbReference>
<dbReference type="AlphaFoldDB" id="A0A8J2NYA2"/>
<gene>
    <name evidence="1" type="ORF">AFUS01_LOCUS8358</name>
</gene>
<keyword evidence="2" id="KW-1185">Reference proteome</keyword>
<evidence type="ECO:0000313" key="2">
    <source>
        <dbReference type="Proteomes" id="UP000708208"/>
    </source>
</evidence>
<feature type="non-terminal residue" evidence="1">
    <location>
        <position position="1"/>
    </location>
</feature>
<evidence type="ECO:0000313" key="1">
    <source>
        <dbReference type="EMBL" id="CAG7719010.1"/>
    </source>
</evidence>
<comment type="caution">
    <text evidence="1">The sequence shown here is derived from an EMBL/GenBank/DDBJ whole genome shotgun (WGS) entry which is preliminary data.</text>
</comment>
<name>A0A8J2NYA2_9HEXA</name>
<dbReference type="Proteomes" id="UP000708208">
    <property type="component" value="Unassembled WGS sequence"/>
</dbReference>
<sequence>MTFCQLLAFLGNISEHLALEITSLGRLGSSKCSYERNFKNVRETQLL</sequence>